<sequence>MCKKRGEKFTNMYDFGVVGNFLDFFNIGPRGHYPWYTALLPLRIPPIGNGKRYEKSGRGYVLDFGEEDEDMV</sequence>
<keyword evidence="2" id="KW-1185">Reference proteome</keyword>
<accession>A0A9P5VID2</accession>
<name>A0A9P5VID2_9FUNG</name>
<evidence type="ECO:0000313" key="2">
    <source>
        <dbReference type="Proteomes" id="UP000696485"/>
    </source>
</evidence>
<evidence type="ECO:0000313" key="1">
    <source>
        <dbReference type="EMBL" id="KAF9325799.1"/>
    </source>
</evidence>
<reference evidence="1" key="1">
    <citation type="journal article" date="2020" name="Fungal Divers.">
        <title>Resolving the Mortierellaceae phylogeny through synthesis of multi-gene phylogenetics and phylogenomics.</title>
        <authorList>
            <person name="Vandepol N."/>
            <person name="Liber J."/>
            <person name="Desiro A."/>
            <person name="Na H."/>
            <person name="Kennedy M."/>
            <person name="Barry K."/>
            <person name="Grigoriev I.V."/>
            <person name="Miller A.N."/>
            <person name="O'Donnell K."/>
            <person name="Stajich J.E."/>
            <person name="Bonito G."/>
        </authorList>
    </citation>
    <scope>NUCLEOTIDE SEQUENCE</scope>
    <source>
        <strain evidence="1">NVP1</strain>
    </source>
</reference>
<proteinExistence type="predicted"/>
<dbReference type="Proteomes" id="UP000696485">
    <property type="component" value="Unassembled WGS sequence"/>
</dbReference>
<comment type="caution">
    <text evidence="1">The sequence shown here is derived from an EMBL/GenBank/DDBJ whole genome shotgun (WGS) entry which is preliminary data.</text>
</comment>
<protein>
    <submittedName>
        <fullName evidence="1">Uncharacterized protein</fullName>
    </submittedName>
</protein>
<dbReference type="AlphaFoldDB" id="A0A9P5VID2"/>
<organism evidence="1 2">
    <name type="scientific">Podila minutissima</name>
    <dbReference type="NCBI Taxonomy" id="64525"/>
    <lineage>
        <taxon>Eukaryota</taxon>
        <taxon>Fungi</taxon>
        <taxon>Fungi incertae sedis</taxon>
        <taxon>Mucoromycota</taxon>
        <taxon>Mortierellomycotina</taxon>
        <taxon>Mortierellomycetes</taxon>
        <taxon>Mortierellales</taxon>
        <taxon>Mortierellaceae</taxon>
        <taxon>Podila</taxon>
    </lineage>
</organism>
<gene>
    <name evidence="1" type="ORF">BG006_010721</name>
</gene>
<dbReference type="EMBL" id="JAAAUY010000869">
    <property type="protein sequence ID" value="KAF9325799.1"/>
    <property type="molecule type" value="Genomic_DNA"/>
</dbReference>